<proteinExistence type="predicted"/>
<dbReference type="PROSITE" id="PS51257">
    <property type="entry name" value="PROKAR_LIPOPROTEIN"/>
    <property type="match status" value="1"/>
</dbReference>
<dbReference type="Pfam" id="PF20243">
    <property type="entry name" value="MbnP"/>
    <property type="match status" value="1"/>
</dbReference>
<evidence type="ECO:0000313" key="3">
    <source>
        <dbReference type="EMBL" id="TDP59968.1"/>
    </source>
</evidence>
<evidence type="ECO:0000313" key="4">
    <source>
        <dbReference type="Proteomes" id="UP000295260"/>
    </source>
</evidence>
<dbReference type="InterPro" id="IPR046863">
    <property type="entry name" value="MbnP-like_dom"/>
</dbReference>
<evidence type="ECO:0000259" key="2">
    <source>
        <dbReference type="Pfam" id="PF20243"/>
    </source>
</evidence>
<sequence length="260" mass="28388">MKTFKNIALTLLSSTLFFACSSDDDNNTSTAKANANVTFDARVGSADFALDTPYTINGTSYQFDGLRYWIGNVEFVNANNETVAFEDSYFLMEETKAVAVQEGDFTYPAKKRETFGLNNLPVGNYTKIRFTVGVDAVYNDNLSLQAGELSQLNGMTNISWMWHTSYIFSSLKGKNTASNQAITVETGLNANYRTVEITLATPFEVKANQVNTLGLNVDVAKIVDGIDLAATPTVSASTPTVMTAVANNFRDKVFSVKSVE</sequence>
<dbReference type="EMBL" id="SNXR01000012">
    <property type="protein sequence ID" value="TDP59968.1"/>
    <property type="molecule type" value="Genomic_DNA"/>
</dbReference>
<gene>
    <name evidence="3" type="ORF">BC748_0938</name>
</gene>
<accession>A0A4R6QBD5</accession>
<organism evidence="3 4">
    <name type="scientific">Flavobacterium dankookense</name>
    <dbReference type="NCBI Taxonomy" id="706186"/>
    <lineage>
        <taxon>Bacteria</taxon>
        <taxon>Pseudomonadati</taxon>
        <taxon>Bacteroidota</taxon>
        <taxon>Flavobacteriia</taxon>
        <taxon>Flavobacteriales</taxon>
        <taxon>Flavobacteriaceae</taxon>
        <taxon>Flavobacterium</taxon>
    </lineage>
</organism>
<feature type="domain" description="Copper-binding protein MbnP-like" evidence="2">
    <location>
        <begin position="34"/>
        <end position="233"/>
    </location>
</feature>
<protein>
    <recommendedName>
        <fullName evidence="2">Copper-binding protein MbnP-like domain-containing protein</fullName>
    </recommendedName>
</protein>
<keyword evidence="4" id="KW-1185">Reference proteome</keyword>
<reference evidence="3 4" key="1">
    <citation type="submission" date="2019-03" db="EMBL/GenBank/DDBJ databases">
        <title>Genomic Encyclopedia of Archaeal and Bacterial Type Strains, Phase II (KMG-II): from individual species to whole genera.</title>
        <authorList>
            <person name="Goeker M."/>
        </authorList>
    </citation>
    <scope>NUCLEOTIDE SEQUENCE [LARGE SCALE GENOMIC DNA]</scope>
    <source>
        <strain evidence="3 4">DSM 25687</strain>
    </source>
</reference>
<dbReference type="RefSeq" id="WP_133532275.1">
    <property type="nucleotide sequence ID" value="NZ_SNXR01000012.1"/>
</dbReference>
<feature type="chain" id="PRO_5020374424" description="Copper-binding protein MbnP-like domain-containing protein" evidence="1">
    <location>
        <begin position="22"/>
        <end position="260"/>
    </location>
</feature>
<evidence type="ECO:0000256" key="1">
    <source>
        <dbReference type="SAM" id="SignalP"/>
    </source>
</evidence>
<dbReference type="OrthoDB" id="1422031at2"/>
<dbReference type="AlphaFoldDB" id="A0A4R6QBD5"/>
<comment type="caution">
    <text evidence="3">The sequence shown here is derived from an EMBL/GenBank/DDBJ whole genome shotgun (WGS) entry which is preliminary data.</text>
</comment>
<dbReference type="Proteomes" id="UP000295260">
    <property type="component" value="Unassembled WGS sequence"/>
</dbReference>
<name>A0A4R6QBD5_9FLAO</name>
<keyword evidence="1" id="KW-0732">Signal</keyword>
<feature type="signal peptide" evidence="1">
    <location>
        <begin position="1"/>
        <end position="21"/>
    </location>
</feature>